<evidence type="ECO:0000256" key="1">
    <source>
        <dbReference type="ARBA" id="ARBA00006243"/>
    </source>
</evidence>
<accession>A0A1I1PA88</accession>
<organism evidence="5 6">
    <name type="scientific">Streptomyces aidingensis</name>
    <dbReference type="NCBI Taxonomy" id="910347"/>
    <lineage>
        <taxon>Bacteria</taxon>
        <taxon>Bacillati</taxon>
        <taxon>Actinomycetota</taxon>
        <taxon>Actinomycetes</taxon>
        <taxon>Kitasatosporales</taxon>
        <taxon>Streptomycetaceae</taxon>
        <taxon>Streptomyces</taxon>
    </lineage>
</organism>
<dbReference type="GO" id="GO:0051604">
    <property type="term" value="P:protein maturation"/>
    <property type="evidence" value="ECO:0007669"/>
    <property type="project" value="TreeGrafter"/>
</dbReference>
<evidence type="ECO:0000313" key="5">
    <source>
        <dbReference type="EMBL" id="SFD06606.1"/>
    </source>
</evidence>
<feature type="domain" description="PurM-like N-terminal" evidence="3">
    <location>
        <begin position="83"/>
        <end position="195"/>
    </location>
</feature>
<dbReference type="InterPro" id="IPR036676">
    <property type="entry name" value="PurM-like_C_sf"/>
</dbReference>
<dbReference type="InterPro" id="IPR010918">
    <property type="entry name" value="PurM-like_C_dom"/>
</dbReference>
<dbReference type="AlphaFoldDB" id="A0A1I1PA88"/>
<dbReference type="STRING" id="910347.SAMN05421773_10959"/>
<dbReference type="SUPFAM" id="SSF56042">
    <property type="entry name" value="PurM C-terminal domain-like"/>
    <property type="match status" value="1"/>
</dbReference>
<dbReference type="Pfam" id="PF00586">
    <property type="entry name" value="AIRS"/>
    <property type="match status" value="1"/>
</dbReference>
<dbReference type="EMBL" id="FOLM01000009">
    <property type="protein sequence ID" value="SFD06606.1"/>
    <property type="molecule type" value="Genomic_DNA"/>
</dbReference>
<dbReference type="InterPro" id="IPR011854">
    <property type="entry name" value="HypE"/>
</dbReference>
<dbReference type="CDD" id="cd02197">
    <property type="entry name" value="HypE"/>
    <property type="match status" value="1"/>
</dbReference>
<dbReference type="SUPFAM" id="SSF55326">
    <property type="entry name" value="PurM N-terminal domain-like"/>
    <property type="match status" value="1"/>
</dbReference>
<dbReference type="PANTHER" id="PTHR30303">
    <property type="entry name" value="HYDROGENASE ISOENZYMES FORMATION PROTEIN HYPE"/>
    <property type="match status" value="1"/>
</dbReference>
<proteinExistence type="inferred from homology"/>
<reference evidence="5 6" key="1">
    <citation type="submission" date="2016-10" db="EMBL/GenBank/DDBJ databases">
        <authorList>
            <person name="de Groot N.N."/>
        </authorList>
    </citation>
    <scope>NUCLEOTIDE SEQUENCE [LARGE SCALE GENOMIC DNA]</scope>
    <source>
        <strain evidence="5 6">CGMCC 4.5739</strain>
    </source>
</reference>
<dbReference type="Pfam" id="PF02769">
    <property type="entry name" value="AIRS_C"/>
    <property type="match status" value="1"/>
</dbReference>
<evidence type="ECO:0000256" key="2">
    <source>
        <dbReference type="SAM" id="MobiDB-lite"/>
    </source>
</evidence>
<dbReference type="Gene3D" id="3.30.1330.10">
    <property type="entry name" value="PurM-like, N-terminal domain"/>
    <property type="match status" value="1"/>
</dbReference>
<feature type="compositionally biased region" description="Pro residues" evidence="2">
    <location>
        <begin position="7"/>
        <end position="31"/>
    </location>
</feature>
<evidence type="ECO:0000259" key="4">
    <source>
        <dbReference type="Pfam" id="PF02769"/>
    </source>
</evidence>
<feature type="region of interest" description="Disordered" evidence="2">
    <location>
        <begin position="1"/>
        <end position="40"/>
    </location>
</feature>
<name>A0A1I1PA88_9ACTN</name>
<evidence type="ECO:0000259" key="3">
    <source>
        <dbReference type="Pfam" id="PF00586"/>
    </source>
</evidence>
<evidence type="ECO:0000313" key="6">
    <source>
        <dbReference type="Proteomes" id="UP000199207"/>
    </source>
</evidence>
<dbReference type="PIRSF" id="PIRSF005644">
    <property type="entry name" value="Hdrgns_mtr_HypE"/>
    <property type="match status" value="1"/>
</dbReference>
<gene>
    <name evidence="5" type="ORF">SAMN05421773_10959</name>
</gene>
<feature type="domain" description="PurM-like C-terminal" evidence="4">
    <location>
        <begin position="208"/>
        <end position="353"/>
    </location>
</feature>
<dbReference type="InterPro" id="IPR016188">
    <property type="entry name" value="PurM-like_N"/>
</dbReference>
<dbReference type="PANTHER" id="PTHR30303:SF0">
    <property type="entry name" value="CARBAMOYL DEHYDRATASE HYPE"/>
    <property type="match status" value="1"/>
</dbReference>
<dbReference type="Gene3D" id="3.90.650.10">
    <property type="entry name" value="PurM-like C-terminal domain"/>
    <property type="match status" value="1"/>
</dbReference>
<dbReference type="NCBIfam" id="TIGR02124">
    <property type="entry name" value="hypE"/>
    <property type="match status" value="1"/>
</dbReference>
<dbReference type="InterPro" id="IPR036921">
    <property type="entry name" value="PurM-like_N_sf"/>
</dbReference>
<comment type="similarity">
    <text evidence="1">Belongs to the HypE family.</text>
</comment>
<dbReference type="Proteomes" id="UP000199207">
    <property type="component" value="Unassembled WGS sequence"/>
</dbReference>
<sequence>MADTSPAPLPPSAPPSASPPGPGPGAVPRPGLPEAEGWSCPAPLRDHPVVVTGHGGGGALSAELMTHLFAPAYGEALLPGLADSAVLTVPGGPRLAFSTDSYVVRPLFFPGGSIGDLAVNGTVNDLAMSGARPLALSCGFILEEGTALRTVDRVARAVGAAASAAGVTIATGDTKVVEAGHGDGVYLSTAGIGLVPEGVDIRPERAAPGDVVLVSGPVGAHGVAILSVREGLEFGAEVRSDTAPLAGLVRAMLDVTPELHALRDPTRGGLAASLNEIAAASGTGVVLAERAVPVPDAVTAACGFLGLDPLYVANEGRLVAFVPRRHAEAVLAAMRAHPQGAGAAVIGECTEEHPGMVVARTGLGGTRVVDLPIGEQLPRIC</sequence>
<protein>
    <submittedName>
        <fullName evidence="5">Hydrogenase expression/formation protein HypE</fullName>
    </submittedName>
</protein>
<keyword evidence="6" id="KW-1185">Reference proteome</keyword>